<dbReference type="EMBL" id="MHUW01000001">
    <property type="protein sequence ID" value="OHA84393.1"/>
    <property type="molecule type" value="Genomic_DNA"/>
</dbReference>
<evidence type="ECO:0008006" key="3">
    <source>
        <dbReference type="Google" id="ProtNLM"/>
    </source>
</evidence>
<comment type="caution">
    <text evidence="1">The sequence shown here is derived from an EMBL/GenBank/DDBJ whole genome shotgun (WGS) entry which is preliminary data.</text>
</comment>
<evidence type="ECO:0000313" key="2">
    <source>
        <dbReference type="Proteomes" id="UP000177987"/>
    </source>
</evidence>
<dbReference type="AlphaFoldDB" id="A0A1G2SH47"/>
<dbReference type="Gene3D" id="3.40.50.450">
    <property type="match status" value="1"/>
</dbReference>
<gene>
    <name evidence="1" type="ORF">A2937_01485</name>
</gene>
<dbReference type="Proteomes" id="UP000177987">
    <property type="component" value="Unassembled WGS sequence"/>
</dbReference>
<dbReference type="InterPro" id="IPR041164">
    <property type="entry name" value="LDcluster4"/>
</dbReference>
<organism evidence="1 2">
    <name type="scientific">Candidatus Yonathbacteria bacterium RIFCSPLOWO2_01_FULL_47_33b</name>
    <dbReference type="NCBI Taxonomy" id="1802727"/>
    <lineage>
        <taxon>Bacteria</taxon>
        <taxon>Candidatus Yonathiibacteriota</taxon>
    </lineage>
</organism>
<evidence type="ECO:0000313" key="1">
    <source>
        <dbReference type="EMBL" id="OHA84393.1"/>
    </source>
</evidence>
<dbReference type="SUPFAM" id="SSF102405">
    <property type="entry name" value="MCP/YpsA-like"/>
    <property type="match status" value="1"/>
</dbReference>
<proteinExistence type="predicted"/>
<reference evidence="1 2" key="1">
    <citation type="journal article" date="2016" name="Nat. Commun.">
        <title>Thousands of microbial genomes shed light on interconnected biogeochemical processes in an aquifer system.</title>
        <authorList>
            <person name="Anantharaman K."/>
            <person name="Brown C.T."/>
            <person name="Hug L.A."/>
            <person name="Sharon I."/>
            <person name="Castelle C.J."/>
            <person name="Probst A.J."/>
            <person name="Thomas B.C."/>
            <person name="Singh A."/>
            <person name="Wilkins M.J."/>
            <person name="Karaoz U."/>
            <person name="Brodie E.L."/>
            <person name="Williams K.H."/>
            <person name="Hubbard S.S."/>
            <person name="Banfield J.F."/>
        </authorList>
    </citation>
    <scope>NUCLEOTIDE SEQUENCE [LARGE SCALE GENOMIC DNA]</scope>
</reference>
<accession>A0A1G2SH47</accession>
<dbReference type="STRING" id="1802727.A2937_01485"/>
<dbReference type="Pfam" id="PF18306">
    <property type="entry name" value="LDcluster4"/>
    <property type="match status" value="1"/>
</dbReference>
<name>A0A1G2SH47_9BACT</name>
<sequence>MGNDKHQHFKVKICISGAADTTHCGDGALEQAKELGREVVRQGGILVSGATTGFPLWAAMGAKEEGGISIGLSPASSEKEHVEVYKLPLDYLDIIIYTGFGYSGRNLLLTRASDAVIVGCGRIGTVNEFTIAFEDHKPIGVLRGPWEMDEVFENMLDKSHRKGEGVVIFEENPKQIVARLIETVQRTKTCDLGESCPAYVYENYDDVGGKGGERVM</sequence>
<protein>
    <recommendedName>
        <fullName evidence="3">Protein containing YHS domain protein</fullName>
    </recommendedName>
</protein>